<proteinExistence type="predicted"/>
<feature type="domain" description="DUF676" evidence="1">
    <location>
        <begin position="3"/>
        <end position="44"/>
    </location>
</feature>
<accession>A0A6L2JNC6</accession>
<protein>
    <submittedName>
        <fullName evidence="2">Putative lipase YOR059C</fullName>
    </submittedName>
</protein>
<dbReference type="EMBL" id="BKCJ010000922">
    <property type="protein sequence ID" value="GEU37375.1"/>
    <property type="molecule type" value="Genomic_DNA"/>
</dbReference>
<dbReference type="AlphaFoldDB" id="A0A6L2JNC6"/>
<gene>
    <name evidence="2" type="ORF">Tci_009353</name>
</gene>
<reference evidence="2" key="1">
    <citation type="journal article" date="2019" name="Sci. Rep.">
        <title>Draft genome of Tanacetum cinerariifolium, the natural source of mosquito coil.</title>
        <authorList>
            <person name="Yamashiro T."/>
            <person name="Shiraishi A."/>
            <person name="Satake H."/>
            <person name="Nakayama K."/>
        </authorList>
    </citation>
    <scope>NUCLEOTIDE SEQUENCE</scope>
</reference>
<name>A0A6L2JNC6_TANCI</name>
<comment type="caution">
    <text evidence="2">The sequence shown here is derived from an EMBL/GenBank/DDBJ whole genome shotgun (WGS) entry which is preliminary data.</text>
</comment>
<dbReference type="Pfam" id="PF05057">
    <property type="entry name" value="DUF676"/>
    <property type="match status" value="1"/>
</dbReference>
<evidence type="ECO:0000259" key="1">
    <source>
        <dbReference type="Pfam" id="PF05057"/>
    </source>
</evidence>
<sequence length="80" mass="9259">MSLPDRVFVHRSEKNTASQTLDGVDVMGERLSQEVLEVIKQKPNLPNPVLDMQAYQLSYKIWGQEDDGDDQYMMSKKKEE</sequence>
<evidence type="ECO:0000313" key="2">
    <source>
        <dbReference type="EMBL" id="GEU37375.1"/>
    </source>
</evidence>
<organism evidence="2">
    <name type="scientific">Tanacetum cinerariifolium</name>
    <name type="common">Dalmatian daisy</name>
    <name type="synonym">Chrysanthemum cinerariifolium</name>
    <dbReference type="NCBI Taxonomy" id="118510"/>
    <lineage>
        <taxon>Eukaryota</taxon>
        <taxon>Viridiplantae</taxon>
        <taxon>Streptophyta</taxon>
        <taxon>Embryophyta</taxon>
        <taxon>Tracheophyta</taxon>
        <taxon>Spermatophyta</taxon>
        <taxon>Magnoliopsida</taxon>
        <taxon>eudicotyledons</taxon>
        <taxon>Gunneridae</taxon>
        <taxon>Pentapetalae</taxon>
        <taxon>asterids</taxon>
        <taxon>campanulids</taxon>
        <taxon>Asterales</taxon>
        <taxon>Asteraceae</taxon>
        <taxon>Asteroideae</taxon>
        <taxon>Anthemideae</taxon>
        <taxon>Anthemidinae</taxon>
        <taxon>Tanacetum</taxon>
    </lineage>
</organism>
<dbReference type="InterPro" id="IPR007751">
    <property type="entry name" value="DUF676_lipase-like"/>
</dbReference>